<keyword evidence="2" id="KW-1185">Reference proteome</keyword>
<comment type="caution">
    <text evidence="1">The sequence shown here is derived from an EMBL/GenBank/DDBJ whole genome shotgun (WGS) entry which is preliminary data.</text>
</comment>
<reference evidence="1 2" key="1">
    <citation type="submission" date="2019-11" db="EMBL/GenBank/DDBJ databases">
        <title>Identification of a novel strain.</title>
        <authorList>
            <person name="Xu Q."/>
            <person name="Wang G."/>
        </authorList>
    </citation>
    <scope>NUCLEOTIDE SEQUENCE [LARGE SCALE GENOMIC DNA]</scope>
    <source>
        <strain evidence="2">xq</strain>
    </source>
</reference>
<evidence type="ECO:0000313" key="2">
    <source>
        <dbReference type="Proteomes" id="UP000440694"/>
    </source>
</evidence>
<dbReference type="InterPro" id="IPR021293">
    <property type="entry name" value="DUF2865"/>
</dbReference>
<accession>A0A6I3KLY5</accession>
<dbReference type="AlphaFoldDB" id="A0A6I3KLY5"/>
<dbReference type="EMBL" id="WMBQ01000001">
    <property type="protein sequence ID" value="MTD94930.1"/>
    <property type="molecule type" value="Genomic_DNA"/>
</dbReference>
<name>A0A6I3KLY5_9HYPH</name>
<evidence type="ECO:0000313" key="1">
    <source>
        <dbReference type="EMBL" id="MTD94930.1"/>
    </source>
</evidence>
<dbReference type="Proteomes" id="UP000440694">
    <property type="component" value="Unassembled WGS sequence"/>
</dbReference>
<proteinExistence type="predicted"/>
<gene>
    <name evidence="1" type="ORF">GIW81_11370</name>
</gene>
<dbReference type="Pfam" id="PF11064">
    <property type="entry name" value="DUF2865"/>
    <property type="match status" value="1"/>
</dbReference>
<sequence>MLRSGGVAERRVPMRLIRLCLFVGGIVMAMAWANRSAHAEGFFSKLFGWGSSKRTERSIEPPTWNFGFGGGGQRLDYGRGYGDYGWPQDTARYRTLCVRTCDGFYFPIGDNVGRERLYQDARTCAARCDGEAALYYYPLNGGSPETMVDMRGRPYAQTPTAFVYRKTLVQGCTCKPAPWSAETAARHQGYKDDERAIADMRRGEQRYAGGAAPNGEIDAYLMREGDGPRQTPWQGGYRRY</sequence>
<protein>
    <submittedName>
        <fullName evidence="1">DUF2865 domain-containing protein</fullName>
    </submittedName>
</protein>
<organism evidence="1 2">
    <name type="scientific">Hyphomicrobium album</name>
    <dbReference type="NCBI Taxonomy" id="2665159"/>
    <lineage>
        <taxon>Bacteria</taxon>
        <taxon>Pseudomonadati</taxon>
        <taxon>Pseudomonadota</taxon>
        <taxon>Alphaproteobacteria</taxon>
        <taxon>Hyphomicrobiales</taxon>
        <taxon>Hyphomicrobiaceae</taxon>
        <taxon>Hyphomicrobium</taxon>
    </lineage>
</organism>